<dbReference type="Proteomes" id="UP001596160">
    <property type="component" value="Unassembled WGS sequence"/>
</dbReference>
<dbReference type="RefSeq" id="WP_344485425.1">
    <property type="nucleotide sequence ID" value="NZ_BAAASB010000029.1"/>
</dbReference>
<evidence type="ECO:0000313" key="3">
    <source>
        <dbReference type="Proteomes" id="UP001596160"/>
    </source>
</evidence>
<proteinExistence type="predicted"/>
<name>A0ABW0ARP8_9ACTN</name>
<reference evidence="3" key="1">
    <citation type="journal article" date="2019" name="Int. J. Syst. Evol. Microbiol.">
        <title>The Global Catalogue of Microorganisms (GCM) 10K type strain sequencing project: providing services to taxonomists for standard genome sequencing and annotation.</title>
        <authorList>
            <consortium name="The Broad Institute Genomics Platform"/>
            <consortium name="The Broad Institute Genome Sequencing Center for Infectious Disease"/>
            <person name="Wu L."/>
            <person name="Ma J."/>
        </authorList>
    </citation>
    <scope>NUCLEOTIDE SEQUENCE [LARGE SCALE GENOMIC DNA]</scope>
    <source>
        <strain evidence="3">PCU 266</strain>
    </source>
</reference>
<feature type="region of interest" description="Disordered" evidence="1">
    <location>
        <begin position="16"/>
        <end position="42"/>
    </location>
</feature>
<gene>
    <name evidence="2" type="ORF">ACFPRH_32060</name>
</gene>
<dbReference type="EMBL" id="JBHSKP010000033">
    <property type="protein sequence ID" value="MFC5156357.1"/>
    <property type="molecule type" value="Genomic_DNA"/>
</dbReference>
<evidence type="ECO:0000313" key="2">
    <source>
        <dbReference type="EMBL" id="MFC5156357.1"/>
    </source>
</evidence>
<evidence type="ECO:0000256" key="1">
    <source>
        <dbReference type="SAM" id="MobiDB-lite"/>
    </source>
</evidence>
<accession>A0ABW0ARP8</accession>
<protein>
    <submittedName>
        <fullName evidence="2">Uncharacterized protein</fullName>
    </submittedName>
</protein>
<sequence length="42" mass="4418">MSDDAQTAALMEELRRAAEAQQEATRRAAEAAAEAARRDGGA</sequence>
<comment type="caution">
    <text evidence="2">The sequence shown here is derived from an EMBL/GenBank/DDBJ whole genome shotgun (WGS) entry which is preliminary data.</text>
</comment>
<keyword evidence="3" id="KW-1185">Reference proteome</keyword>
<organism evidence="2 3">
    <name type="scientific">Streptomyces amakusaensis</name>
    <dbReference type="NCBI Taxonomy" id="67271"/>
    <lineage>
        <taxon>Bacteria</taxon>
        <taxon>Bacillati</taxon>
        <taxon>Actinomycetota</taxon>
        <taxon>Actinomycetes</taxon>
        <taxon>Kitasatosporales</taxon>
        <taxon>Streptomycetaceae</taxon>
        <taxon>Streptomyces</taxon>
    </lineage>
</organism>